<evidence type="ECO:0000259" key="2">
    <source>
        <dbReference type="SMART" id="SM00343"/>
    </source>
</evidence>
<organism evidence="3 4">
    <name type="scientific">Rubroshorea leprosula</name>
    <dbReference type="NCBI Taxonomy" id="152421"/>
    <lineage>
        <taxon>Eukaryota</taxon>
        <taxon>Viridiplantae</taxon>
        <taxon>Streptophyta</taxon>
        <taxon>Embryophyta</taxon>
        <taxon>Tracheophyta</taxon>
        <taxon>Spermatophyta</taxon>
        <taxon>Magnoliopsida</taxon>
        <taxon>eudicotyledons</taxon>
        <taxon>Gunneridae</taxon>
        <taxon>Pentapetalae</taxon>
        <taxon>rosids</taxon>
        <taxon>malvids</taxon>
        <taxon>Malvales</taxon>
        <taxon>Dipterocarpaceae</taxon>
        <taxon>Rubroshorea</taxon>
    </lineage>
</organism>
<evidence type="ECO:0000313" key="3">
    <source>
        <dbReference type="EMBL" id="GKV31139.1"/>
    </source>
</evidence>
<feature type="domain" description="CCHC-type" evidence="2">
    <location>
        <begin position="25"/>
        <end position="41"/>
    </location>
</feature>
<dbReference type="AlphaFoldDB" id="A0AAV5L1T9"/>
<feature type="region of interest" description="Disordered" evidence="1">
    <location>
        <begin position="180"/>
        <end position="253"/>
    </location>
</feature>
<evidence type="ECO:0000313" key="4">
    <source>
        <dbReference type="Proteomes" id="UP001054252"/>
    </source>
</evidence>
<dbReference type="SMART" id="SM00343">
    <property type="entry name" value="ZnF_C2HC"/>
    <property type="match status" value="3"/>
</dbReference>
<dbReference type="PANTHER" id="PTHR47798">
    <property type="entry name" value="OS04G0555800 PROTEIN"/>
    <property type="match status" value="1"/>
</dbReference>
<dbReference type="SUPFAM" id="SSF57756">
    <property type="entry name" value="Retrovirus zinc finger-like domains"/>
    <property type="match status" value="1"/>
</dbReference>
<dbReference type="InterPro" id="IPR001878">
    <property type="entry name" value="Znf_CCHC"/>
</dbReference>
<keyword evidence="4" id="KW-1185">Reference proteome</keyword>
<reference evidence="3 4" key="1">
    <citation type="journal article" date="2021" name="Commun. Biol.">
        <title>The genome of Shorea leprosula (Dipterocarpaceae) highlights the ecological relevance of drought in aseasonal tropical rainforests.</title>
        <authorList>
            <person name="Ng K.K.S."/>
            <person name="Kobayashi M.J."/>
            <person name="Fawcett J.A."/>
            <person name="Hatakeyama M."/>
            <person name="Paape T."/>
            <person name="Ng C.H."/>
            <person name="Ang C.C."/>
            <person name="Tnah L.H."/>
            <person name="Lee C.T."/>
            <person name="Nishiyama T."/>
            <person name="Sese J."/>
            <person name="O'Brien M.J."/>
            <person name="Copetti D."/>
            <person name="Mohd Noor M.I."/>
            <person name="Ong R.C."/>
            <person name="Putra M."/>
            <person name="Sireger I.Z."/>
            <person name="Indrioko S."/>
            <person name="Kosugi Y."/>
            <person name="Izuno A."/>
            <person name="Isagi Y."/>
            <person name="Lee S.L."/>
            <person name="Shimizu K.K."/>
        </authorList>
    </citation>
    <scope>NUCLEOTIDE SEQUENCE [LARGE SCALE GENOMIC DNA]</scope>
    <source>
        <strain evidence="3">214</strain>
    </source>
</reference>
<comment type="caution">
    <text evidence="3">The sequence shown here is derived from an EMBL/GenBank/DDBJ whole genome shotgun (WGS) entry which is preliminary data.</text>
</comment>
<sequence>MQKSVLLGTQKLFFVISEDAEFDKICLLCRQRGHSLKNCPIKNDENMDKKLCYSCGETGNSLAKCSQPHQDSSWPFSSTKNALIGFCKYDYSFLLKKIGVIWCCIRCCWKFMLEFVENILKRELQEGRATGPFGPIHPSISPGPLSSLALRAFFFYFLWGGGCKICGSVTHLAKDCPNKGSEVPPTAGKEGNTSIENEDRPRRQITKFTSGDDLDDDFRVEDSASKVQNTSNSKDMNVKSKKKQGPKVVKFVG</sequence>
<feature type="domain" description="CCHC-type" evidence="2">
    <location>
        <begin position="51"/>
        <end position="67"/>
    </location>
</feature>
<feature type="domain" description="CCHC-type" evidence="2">
    <location>
        <begin position="162"/>
        <end position="178"/>
    </location>
</feature>
<feature type="compositionally biased region" description="Polar residues" evidence="1">
    <location>
        <begin position="225"/>
        <end position="235"/>
    </location>
</feature>
<proteinExistence type="predicted"/>
<accession>A0AAV5L1T9</accession>
<dbReference type="GO" id="GO:0008270">
    <property type="term" value="F:zinc ion binding"/>
    <property type="evidence" value="ECO:0007669"/>
    <property type="project" value="InterPro"/>
</dbReference>
<evidence type="ECO:0000256" key="1">
    <source>
        <dbReference type="SAM" id="MobiDB-lite"/>
    </source>
</evidence>
<dbReference type="InterPro" id="IPR036875">
    <property type="entry name" value="Znf_CCHC_sf"/>
</dbReference>
<dbReference type="GO" id="GO:0003676">
    <property type="term" value="F:nucleic acid binding"/>
    <property type="evidence" value="ECO:0007669"/>
    <property type="project" value="InterPro"/>
</dbReference>
<dbReference type="Proteomes" id="UP001054252">
    <property type="component" value="Unassembled WGS sequence"/>
</dbReference>
<dbReference type="EMBL" id="BPVZ01000090">
    <property type="protein sequence ID" value="GKV31139.1"/>
    <property type="molecule type" value="Genomic_DNA"/>
</dbReference>
<dbReference type="PANTHER" id="PTHR47798:SF2">
    <property type="entry name" value="CCHC-TYPE DOMAIN-CONTAINING PROTEIN"/>
    <property type="match status" value="1"/>
</dbReference>
<name>A0AAV5L1T9_9ROSI</name>
<protein>
    <recommendedName>
        <fullName evidence="2">CCHC-type domain-containing protein</fullName>
    </recommendedName>
</protein>
<dbReference type="Gene3D" id="4.10.60.10">
    <property type="entry name" value="Zinc finger, CCHC-type"/>
    <property type="match status" value="1"/>
</dbReference>
<gene>
    <name evidence="3" type="ORF">SLEP1_g39873</name>
</gene>